<keyword evidence="1" id="KW-0812">Transmembrane</keyword>
<dbReference type="EMBL" id="AXCM01000127">
    <property type="status" value="NOT_ANNOTATED_CDS"/>
    <property type="molecule type" value="Genomic_DNA"/>
</dbReference>
<evidence type="ECO:0000256" key="1">
    <source>
        <dbReference type="SAM" id="Phobius"/>
    </source>
</evidence>
<keyword evidence="1" id="KW-1133">Transmembrane helix</keyword>
<sequence length="125" mass="14111">MTVCVNTNADLNLRCDDNGRNEVDKKECVDIIIIVGNIFISFHSVIVISTTRMLLAIGMNQSHEMECIFIRNQFSKSLREALLVTTVQCFCNTSNSSRSISDTRHNVTEALKDAACLFIYLWMEG</sequence>
<accession>A0A182MKI9</accession>
<reference evidence="2" key="2">
    <citation type="submission" date="2020-05" db="UniProtKB">
        <authorList>
            <consortium name="EnsemblMetazoa"/>
        </authorList>
    </citation>
    <scope>IDENTIFICATION</scope>
    <source>
        <strain evidence="2">A-37</strain>
    </source>
</reference>
<reference evidence="3" key="1">
    <citation type="submission" date="2013-09" db="EMBL/GenBank/DDBJ databases">
        <title>The Genome Sequence of Anopheles culicifacies species A.</title>
        <authorList>
            <consortium name="The Broad Institute Genomics Platform"/>
            <person name="Neafsey D.E."/>
            <person name="Besansky N."/>
            <person name="Howell P."/>
            <person name="Walton C."/>
            <person name="Young S.K."/>
            <person name="Zeng Q."/>
            <person name="Gargeya S."/>
            <person name="Fitzgerald M."/>
            <person name="Haas B."/>
            <person name="Abouelleil A."/>
            <person name="Allen A.W."/>
            <person name="Alvarado L."/>
            <person name="Arachchi H.M."/>
            <person name="Berlin A.M."/>
            <person name="Chapman S.B."/>
            <person name="Gainer-Dewar J."/>
            <person name="Goldberg J."/>
            <person name="Griggs A."/>
            <person name="Gujja S."/>
            <person name="Hansen M."/>
            <person name="Howarth C."/>
            <person name="Imamovic A."/>
            <person name="Ireland A."/>
            <person name="Larimer J."/>
            <person name="McCowan C."/>
            <person name="Murphy C."/>
            <person name="Pearson M."/>
            <person name="Poon T.W."/>
            <person name="Priest M."/>
            <person name="Roberts A."/>
            <person name="Saif S."/>
            <person name="Shea T."/>
            <person name="Sisk P."/>
            <person name="Sykes S."/>
            <person name="Wortman J."/>
            <person name="Nusbaum C."/>
            <person name="Birren B."/>
        </authorList>
    </citation>
    <scope>NUCLEOTIDE SEQUENCE [LARGE SCALE GENOMIC DNA]</scope>
    <source>
        <strain evidence="3">A-37</strain>
    </source>
</reference>
<dbReference type="AlphaFoldDB" id="A0A182MKI9"/>
<evidence type="ECO:0000313" key="3">
    <source>
        <dbReference type="Proteomes" id="UP000075883"/>
    </source>
</evidence>
<name>A0A182MKI9_9DIPT</name>
<organism evidence="2 3">
    <name type="scientific">Anopheles culicifacies</name>
    <dbReference type="NCBI Taxonomy" id="139723"/>
    <lineage>
        <taxon>Eukaryota</taxon>
        <taxon>Metazoa</taxon>
        <taxon>Ecdysozoa</taxon>
        <taxon>Arthropoda</taxon>
        <taxon>Hexapoda</taxon>
        <taxon>Insecta</taxon>
        <taxon>Pterygota</taxon>
        <taxon>Neoptera</taxon>
        <taxon>Endopterygota</taxon>
        <taxon>Diptera</taxon>
        <taxon>Nematocera</taxon>
        <taxon>Culicoidea</taxon>
        <taxon>Culicidae</taxon>
        <taxon>Anophelinae</taxon>
        <taxon>Anopheles</taxon>
        <taxon>culicifacies species complex</taxon>
    </lineage>
</organism>
<dbReference type="Proteomes" id="UP000075883">
    <property type="component" value="Unassembled WGS sequence"/>
</dbReference>
<keyword evidence="1" id="KW-0472">Membrane</keyword>
<dbReference type="EnsemblMetazoa" id="ACUA020517-RA">
    <property type="protein sequence ID" value="ACUA020517-PA"/>
    <property type="gene ID" value="ACUA020517"/>
</dbReference>
<proteinExistence type="predicted"/>
<feature type="transmembrane region" description="Helical" evidence="1">
    <location>
        <begin position="31"/>
        <end position="55"/>
    </location>
</feature>
<keyword evidence="3" id="KW-1185">Reference proteome</keyword>
<protein>
    <submittedName>
        <fullName evidence="2">Uncharacterized protein</fullName>
    </submittedName>
</protein>
<dbReference type="VEuPathDB" id="VectorBase:ACUA020517"/>
<evidence type="ECO:0000313" key="2">
    <source>
        <dbReference type="EnsemblMetazoa" id="ACUA020517-PA"/>
    </source>
</evidence>